<evidence type="ECO:0000313" key="19">
    <source>
        <dbReference type="EMBL" id="CAD5217671.1"/>
    </source>
</evidence>
<name>A0A811KQT4_9BILA</name>
<dbReference type="Pfam" id="PF06415">
    <property type="entry name" value="iPGM_N"/>
    <property type="match status" value="1"/>
</dbReference>
<evidence type="ECO:0000256" key="7">
    <source>
        <dbReference type="ARBA" id="ARBA00012026"/>
    </source>
</evidence>
<feature type="binding site" evidence="16">
    <location>
        <position position="445"/>
    </location>
    <ligand>
        <name>Mn(2+)</name>
        <dbReference type="ChEBI" id="CHEBI:29035"/>
        <label>2</label>
    </ligand>
</feature>
<dbReference type="OrthoDB" id="1886626at2759"/>
<feature type="binding site" evidence="15">
    <location>
        <position position="126"/>
    </location>
    <ligand>
        <name>substrate</name>
    </ligand>
</feature>
<comment type="caution">
    <text evidence="19">The sequence shown here is derived from an EMBL/GenBank/DDBJ whole genome shotgun (WGS) entry which is preliminary data.</text>
</comment>
<dbReference type="EMBL" id="CAJFCW020000003">
    <property type="protein sequence ID" value="CAG9108247.1"/>
    <property type="molecule type" value="Genomic_DNA"/>
</dbReference>
<comment type="similarity">
    <text evidence="6">Belongs to the BPG-independent phosphoglycerate mutase family.</text>
</comment>
<keyword evidence="11" id="KW-0413">Isomerase</keyword>
<dbReference type="Proteomes" id="UP000614601">
    <property type="component" value="Unassembled WGS sequence"/>
</dbReference>
<feature type="binding site" evidence="15">
    <location>
        <begin position="261"/>
        <end position="264"/>
    </location>
    <ligand>
        <name>substrate</name>
    </ligand>
</feature>
<comment type="cofactor">
    <cofactor evidence="2">
        <name>Mn(2+)</name>
        <dbReference type="ChEBI" id="CHEBI:29035"/>
    </cofactor>
</comment>
<dbReference type="InterPro" id="IPR006124">
    <property type="entry name" value="Metalloenzyme"/>
</dbReference>
<dbReference type="UniPathway" id="UPA00109">
    <property type="reaction ID" value="UER00186"/>
</dbReference>
<dbReference type="CDD" id="cd16010">
    <property type="entry name" value="iPGM"/>
    <property type="match status" value="1"/>
</dbReference>
<comment type="cofactor">
    <cofactor evidence="3">
        <name>Mg(2+)</name>
        <dbReference type="ChEBI" id="CHEBI:18420"/>
    </cofactor>
</comment>
<dbReference type="Gene3D" id="3.40.1450.10">
    <property type="entry name" value="BPG-independent phosphoglycerate mutase, domain B"/>
    <property type="match status" value="1"/>
</dbReference>
<dbReference type="EC" id="5.4.2.12" evidence="7"/>
<reference evidence="19" key="1">
    <citation type="submission" date="2020-09" db="EMBL/GenBank/DDBJ databases">
        <authorList>
            <person name="Kikuchi T."/>
        </authorList>
    </citation>
    <scope>NUCLEOTIDE SEQUENCE</scope>
    <source>
        <strain evidence="19">SH1</strain>
    </source>
</reference>
<dbReference type="PANTHER" id="PTHR31637:SF0">
    <property type="entry name" value="2,3-BISPHOSPHOGLYCERATE-INDEPENDENT PHOSPHOGLYCERATE MUTASE"/>
    <property type="match status" value="1"/>
</dbReference>
<evidence type="ECO:0000256" key="3">
    <source>
        <dbReference type="ARBA" id="ARBA00001946"/>
    </source>
</evidence>
<evidence type="ECO:0000256" key="11">
    <source>
        <dbReference type="ARBA" id="ARBA00023235"/>
    </source>
</evidence>
<feature type="binding site" evidence="16">
    <location>
        <position position="16"/>
    </location>
    <ligand>
        <name>Mn(2+)</name>
        <dbReference type="ChEBI" id="CHEBI:29035"/>
        <label>2</label>
    </ligand>
</feature>
<keyword evidence="10 16" id="KW-0464">Manganese</keyword>
<sequence length="515" mass="57354">MSDDRSQNKVCLIVIDGWGIREEKHGNAIANGNTPVMDKLCSGNWTQLEASGHHVGLHRGLMGNSEVGHLNIGAGRVMAQDIVRIDNSIEDKSLVKNETLVAAANRAKENGGRLHLCGLVSDGGVHSHIRHLFALLEALKELGVPHVYVHFYGDGRDTAPMSGAGYLQQLIDFTKKLGYGELATIVGRYYAMDRDTRWERTCVAYDAMVANQGEESTVDKAVDVVKARYEEKETDEFLKPIVFGQESRVKENDTILFFNYRADRMRQISETFGCERWKSIGSKFDHPKNLKVFGMTQYKKEFNLPVLFPPVSSDNVLAEWLAKQKLTQYHCAETEKYAHVTFFFNGGREVQFEGEERCMVPSPKEVPTYDHKPEMNAAGVGDKMVEQIESGKHRFIMCNFAPPDMVGHTGVYEAAVKACEATDVAIGRIYDACQKHGYICMVTADHGNAEKMIADDGGRFTAHTCYKVPFTCSSDKYQLKQSLPDREPALRDVATTVLSLLGLPLPQEMTGAALV</sequence>
<dbReference type="Gene3D" id="3.40.720.10">
    <property type="entry name" value="Alkaline Phosphatase, subunit A"/>
    <property type="match status" value="1"/>
</dbReference>
<keyword evidence="20" id="KW-1185">Reference proteome</keyword>
<keyword evidence="9" id="KW-0324">Glycolysis</keyword>
<dbReference type="PANTHER" id="PTHR31637">
    <property type="entry name" value="2,3-BISPHOSPHOGLYCERATE-INDEPENDENT PHOSPHOGLYCERATE MUTASE"/>
    <property type="match status" value="1"/>
</dbReference>
<dbReference type="GO" id="GO:0006007">
    <property type="term" value="P:glucose catabolic process"/>
    <property type="evidence" value="ECO:0007669"/>
    <property type="project" value="InterPro"/>
</dbReference>
<feature type="binding site" evidence="16">
    <location>
        <position position="408"/>
    </location>
    <ligand>
        <name>Mn(2+)</name>
        <dbReference type="ChEBI" id="CHEBI:29035"/>
        <label>1</label>
    </ligand>
</feature>
<feature type="binding site" evidence="15">
    <location>
        <position position="336"/>
    </location>
    <ligand>
        <name>substrate</name>
    </ligand>
</feature>
<dbReference type="FunFam" id="3.40.1450.10:FF:000001">
    <property type="entry name" value="2,3-bisphosphoglycerate-independent phosphoglycerate mutase"/>
    <property type="match status" value="1"/>
</dbReference>
<dbReference type="InterPro" id="IPR005995">
    <property type="entry name" value="Pgm_bpd_ind"/>
</dbReference>
<evidence type="ECO:0000256" key="12">
    <source>
        <dbReference type="ARBA" id="ARBA00071648"/>
    </source>
</evidence>
<dbReference type="NCBIfam" id="TIGR01307">
    <property type="entry name" value="pgm_bpd_ind"/>
    <property type="match status" value="1"/>
</dbReference>
<evidence type="ECO:0000256" key="16">
    <source>
        <dbReference type="PIRSR" id="PIRSR001492-3"/>
    </source>
</evidence>
<comment type="pathway">
    <text evidence="5">Carbohydrate degradation; glycolysis; pyruvate from D-glyceraldehyde 3-phosphate: step 3/5.</text>
</comment>
<feature type="binding site" evidence="15">
    <location>
        <begin position="156"/>
        <end position="157"/>
    </location>
    <ligand>
        <name>substrate</name>
    </ligand>
</feature>
<comment type="catalytic activity">
    <reaction evidence="1">
        <text>(2R)-2-phosphoglycerate = (2R)-3-phosphoglycerate</text>
        <dbReference type="Rhea" id="RHEA:15901"/>
        <dbReference type="ChEBI" id="CHEBI:58272"/>
        <dbReference type="ChEBI" id="CHEBI:58289"/>
        <dbReference type="EC" id="5.4.2.12"/>
    </reaction>
</comment>
<dbReference type="GO" id="GO:0005737">
    <property type="term" value="C:cytoplasm"/>
    <property type="evidence" value="ECO:0007669"/>
    <property type="project" value="InterPro"/>
</dbReference>
<dbReference type="AlphaFoldDB" id="A0A811KQT4"/>
<organism evidence="19 20">
    <name type="scientific">Bursaphelenchus okinawaensis</name>
    <dbReference type="NCBI Taxonomy" id="465554"/>
    <lineage>
        <taxon>Eukaryota</taxon>
        <taxon>Metazoa</taxon>
        <taxon>Ecdysozoa</taxon>
        <taxon>Nematoda</taxon>
        <taxon>Chromadorea</taxon>
        <taxon>Rhabditida</taxon>
        <taxon>Tylenchina</taxon>
        <taxon>Tylenchomorpha</taxon>
        <taxon>Aphelenchoidea</taxon>
        <taxon>Aphelenchoididae</taxon>
        <taxon>Bursaphelenchus</taxon>
    </lineage>
</organism>
<evidence type="ECO:0000256" key="4">
    <source>
        <dbReference type="ARBA" id="ARBA00002315"/>
    </source>
</evidence>
<accession>A0A811KQT4</accession>
<dbReference type="HAMAP" id="MF_01038">
    <property type="entry name" value="GpmI"/>
    <property type="match status" value="1"/>
</dbReference>
<dbReference type="SUPFAM" id="SSF53649">
    <property type="entry name" value="Alkaline phosphatase-like"/>
    <property type="match status" value="1"/>
</dbReference>
<evidence type="ECO:0000313" key="20">
    <source>
        <dbReference type="Proteomes" id="UP000614601"/>
    </source>
</evidence>
<evidence type="ECO:0000256" key="2">
    <source>
        <dbReference type="ARBA" id="ARBA00001936"/>
    </source>
</evidence>
<dbReference type="Proteomes" id="UP000783686">
    <property type="component" value="Unassembled WGS sequence"/>
</dbReference>
<feature type="domain" description="Metalloenzyme" evidence="17">
    <location>
        <begin position="9"/>
        <end position="504"/>
    </location>
</feature>
<feature type="domain" description="BPG-independent PGAM N-terminal" evidence="18">
    <location>
        <begin position="85"/>
        <end position="300"/>
    </location>
</feature>
<evidence type="ECO:0000256" key="10">
    <source>
        <dbReference type="ARBA" id="ARBA00023211"/>
    </source>
</evidence>
<dbReference type="InterPro" id="IPR017850">
    <property type="entry name" value="Alkaline_phosphatase_core_sf"/>
</dbReference>
<dbReference type="GO" id="GO:0030145">
    <property type="term" value="F:manganese ion binding"/>
    <property type="evidence" value="ECO:0007669"/>
    <property type="project" value="InterPro"/>
</dbReference>
<gene>
    <name evidence="19" type="ORF">BOKJ2_LOCUS7204</name>
</gene>
<feature type="binding site" evidence="16">
    <location>
        <position position="463"/>
    </location>
    <ligand>
        <name>Mn(2+)</name>
        <dbReference type="ChEBI" id="CHEBI:29035"/>
        <label>1</label>
    </ligand>
</feature>
<dbReference type="InterPro" id="IPR011258">
    <property type="entry name" value="BPG-indep_PGM_N"/>
</dbReference>
<proteinExistence type="inferred from homology"/>
<keyword evidence="8 16" id="KW-0479">Metal-binding</keyword>
<dbReference type="Pfam" id="PF01676">
    <property type="entry name" value="Metalloenzyme"/>
    <property type="match status" value="1"/>
</dbReference>
<evidence type="ECO:0000256" key="6">
    <source>
        <dbReference type="ARBA" id="ARBA00008819"/>
    </source>
</evidence>
<dbReference type="InterPro" id="IPR036646">
    <property type="entry name" value="PGAM_B_sf"/>
</dbReference>
<dbReference type="PIRSF" id="PIRSF001492">
    <property type="entry name" value="IPGAM"/>
    <property type="match status" value="1"/>
</dbReference>
<dbReference type="GO" id="GO:0006096">
    <property type="term" value="P:glycolytic process"/>
    <property type="evidence" value="ECO:0007669"/>
    <property type="project" value="UniProtKB-UniPathway"/>
</dbReference>
<evidence type="ECO:0000256" key="15">
    <source>
        <dbReference type="PIRSR" id="PIRSR001492-2"/>
    </source>
</evidence>
<evidence type="ECO:0000256" key="13">
    <source>
        <dbReference type="ARBA" id="ARBA00083354"/>
    </source>
</evidence>
<feature type="binding site" evidence="15">
    <location>
        <position position="194"/>
    </location>
    <ligand>
        <name>substrate</name>
    </ligand>
</feature>
<feature type="active site" description="Phosphoserine intermediate" evidence="14">
    <location>
        <position position="65"/>
    </location>
</feature>
<dbReference type="EMBL" id="CAJFDH010000003">
    <property type="protein sequence ID" value="CAD5217671.1"/>
    <property type="molecule type" value="Genomic_DNA"/>
</dbReference>
<protein>
    <recommendedName>
        <fullName evidence="12">2,3-bisphosphoglycerate-independent phosphoglycerate mutase</fullName>
        <ecNumber evidence="7">5.4.2.12</ecNumber>
    </recommendedName>
    <alternativeName>
        <fullName evidence="13">Cofactor-independent phosphoglycerate mutase homolog</fullName>
    </alternativeName>
</protein>
<dbReference type="GO" id="GO:0004619">
    <property type="term" value="F:phosphoglycerate mutase activity"/>
    <property type="evidence" value="ECO:0007669"/>
    <property type="project" value="UniProtKB-EC"/>
</dbReference>
<evidence type="ECO:0000256" key="14">
    <source>
        <dbReference type="PIRSR" id="PIRSR001492-1"/>
    </source>
</evidence>
<feature type="binding site" evidence="15">
    <location>
        <position position="188"/>
    </location>
    <ligand>
        <name>substrate</name>
    </ligand>
</feature>
<evidence type="ECO:0000259" key="17">
    <source>
        <dbReference type="Pfam" id="PF01676"/>
    </source>
</evidence>
<evidence type="ECO:0000256" key="9">
    <source>
        <dbReference type="ARBA" id="ARBA00023152"/>
    </source>
</evidence>
<feature type="binding site" evidence="16">
    <location>
        <position position="404"/>
    </location>
    <ligand>
        <name>Mn(2+)</name>
        <dbReference type="ChEBI" id="CHEBI:29035"/>
        <label>1</label>
    </ligand>
</feature>
<evidence type="ECO:0000259" key="18">
    <source>
        <dbReference type="Pfam" id="PF06415"/>
    </source>
</evidence>
<comment type="function">
    <text evidence="4">Catalyzes the interconversion of 2-phosphoglycerate and 3-phosphoglycerate.</text>
</comment>
<evidence type="ECO:0000256" key="8">
    <source>
        <dbReference type="ARBA" id="ARBA00022723"/>
    </source>
</evidence>
<dbReference type="SUPFAM" id="SSF64158">
    <property type="entry name" value="2,3-Bisphosphoglycerate-independent phosphoglycerate mutase, substrate-binding domain"/>
    <property type="match status" value="1"/>
</dbReference>
<evidence type="ECO:0000256" key="5">
    <source>
        <dbReference type="ARBA" id="ARBA00004798"/>
    </source>
</evidence>
<evidence type="ECO:0000256" key="1">
    <source>
        <dbReference type="ARBA" id="ARBA00000370"/>
    </source>
</evidence>
<feature type="binding site" evidence="16">
    <location>
        <position position="65"/>
    </location>
    <ligand>
        <name>Mn(2+)</name>
        <dbReference type="ChEBI" id="CHEBI:29035"/>
        <label>2</label>
    </ligand>
</feature>
<feature type="binding site" evidence="16">
    <location>
        <position position="446"/>
    </location>
    <ligand>
        <name>Mn(2+)</name>
        <dbReference type="ChEBI" id="CHEBI:29035"/>
        <label>2</label>
    </ligand>
</feature>